<protein>
    <recommendedName>
        <fullName evidence="3">Phage protein</fullName>
    </recommendedName>
</protein>
<evidence type="ECO:0000313" key="1">
    <source>
        <dbReference type="EMBL" id="SLK19650.1"/>
    </source>
</evidence>
<organism evidence="1 2">
    <name type="scientific">Clostridium chauvoei JF4335</name>
    <dbReference type="NCBI Taxonomy" id="1351755"/>
    <lineage>
        <taxon>Bacteria</taxon>
        <taxon>Bacillati</taxon>
        <taxon>Bacillota</taxon>
        <taxon>Clostridia</taxon>
        <taxon>Eubacteriales</taxon>
        <taxon>Clostridiaceae</taxon>
        <taxon>Clostridium</taxon>
    </lineage>
</organism>
<dbReference type="Proteomes" id="UP000190476">
    <property type="component" value="Chromosome I"/>
</dbReference>
<reference evidence="2" key="1">
    <citation type="submission" date="2017-03" db="EMBL/GenBank/DDBJ databases">
        <authorList>
            <person name="Falquet L."/>
            <person name="Falquet L."/>
        </authorList>
    </citation>
    <scope>NUCLEOTIDE SEQUENCE [LARGE SCALE GENOMIC DNA]</scope>
</reference>
<dbReference type="EMBL" id="LT799839">
    <property type="protein sequence ID" value="SLK19650.1"/>
    <property type="molecule type" value="Genomic_DNA"/>
</dbReference>
<evidence type="ECO:0008006" key="3">
    <source>
        <dbReference type="Google" id="ProtNLM"/>
    </source>
</evidence>
<evidence type="ECO:0000313" key="2">
    <source>
        <dbReference type="Proteomes" id="UP000190476"/>
    </source>
</evidence>
<dbReference type="GeneID" id="66302050"/>
<keyword evidence="2" id="KW-1185">Reference proteome</keyword>
<dbReference type="RefSeq" id="WP_079481464.1">
    <property type="nucleotide sequence ID" value="NZ_CBML010000006.1"/>
</dbReference>
<name>A0A1U6JH65_9CLOT</name>
<gene>
    <name evidence="1" type="ORF">CCH01_17270</name>
</gene>
<dbReference type="OrthoDB" id="2087917at2"/>
<sequence>MVLDLDKYLKQSIDIKINGEVLEILQPTAKMTKEIGKLERDVTEDNYLEIKSKTTHLILNNNNSNKKLTLEDIDNIPYKLQDLIIKELTNMVYEANNDPN</sequence>
<dbReference type="AlphaFoldDB" id="A0A1U6JH65"/>
<proteinExistence type="predicted"/>
<dbReference type="STRING" id="1351755.CCH01_17270"/>
<accession>A0A1U6JH65</accession>